<proteinExistence type="predicted"/>
<accession>A0A2U2C258</accession>
<organism evidence="1 2">
    <name type="scientific">Aliarcobacter skirrowii</name>
    <dbReference type="NCBI Taxonomy" id="28200"/>
    <lineage>
        <taxon>Bacteria</taxon>
        <taxon>Pseudomonadati</taxon>
        <taxon>Campylobacterota</taxon>
        <taxon>Epsilonproteobacteria</taxon>
        <taxon>Campylobacterales</taxon>
        <taxon>Arcobacteraceae</taxon>
        <taxon>Aliarcobacter</taxon>
    </lineage>
</organism>
<dbReference type="AlphaFoldDB" id="A0A2U2C258"/>
<gene>
    <name evidence="1" type="ORF">DF188_04485</name>
</gene>
<dbReference type="Proteomes" id="UP000245014">
    <property type="component" value="Unassembled WGS sequence"/>
</dbReference>
<reference evidence="1 2" key="1">
    <citation type="submission" date="2018-05" db="EMBL/GenBank/DDBJ databases">
        <title>Antimicrobial susceptibility testing and genomic analysis of Arcobacter skirrowii strains and one Arcobacter butzleri isolated from German poultry farms.</title>
        <authorList>
            <person name="Haenel I."/>
            <person name="Hotzel H."/>
            <person name="Tomaso H."/>
            <person name="Busch A."/>
        </authorList>
    </citation>
    <scope>NUCLEOTIDE SEQUENCE [LARGE SCALE GENOMIC DNA]</scope>
    <source>
        <strain evidence="2">v</strain>
    </source>
</reference>
<sequence>MKLLLICNTAIIEHIFNLVCKRLGIDLNIERNTKFQGKFDFIVVDQPFIGSDFLKLKRFTKKLAAINSEELSYDLPSDFVVPRPFLPTKLEAILKEQIKILKDEIENGYNFDTFKDSLVKNNYIEDSQSFNEMQEKESDLAEDFFETLIEDDFDDGFFRKNDLDDESIVSLNSIRQGGVLDKSELKKINSFLDDKSENIQKLEERDWKDITDIIDDALDEVKDYEFDLEKEDYTLVLNRFKMDELKPLLLKLNQNIIDRLARNEVINLKISLKGE</sequence>
<comment type="caution">
    <text evidence="1">The sequence shown here is derived from an EMBL/GenBank/DDBJ whole genome shotgun (WGS) entry which is preliminary data.</text>
</comment>
<protein>
    <submittedName>
        <fullName evidence="1">Uncharacterized protein</fullName>
    </submittedName>
</protein>
<dbReference type="RefSeq" id="WP_109158254.1">
    <property type="nucleotide sequence ID" value="NZ_QEYI01000002.1"/>
</dbReference>
<evidence type="ECO:0000313" key="2">
    <source>
        <dbReference type="Proteomes" id="UP000245014"/>
    </source>
</evidence>
<evidence type="ECO:0000313" key="1">
    <source>
        <dbReference type="EMBL" id="PWE22369.1"/>
    </source>
</evidence>
<dbReference type="STRING" id="28200.GCA_001572935_00939"/>
<name>A0A2U2C258_9BACT</name>
<dbReference type="EMBL" id="QEYI01000002">
    <property type="protein sequence ID" value="PWE22369.1"/>
    <property type="molecule type" value="Genomic_DNA"/>
</dbReference>